<dbReference type="GO" id="GO:0006788">
    <property type="term" value="P:heme oxidation"/>
    <property type="evidence" value="ECO:0007669"/>
    <property type="project" value="UniProtKB-UniRule"/>
</dbReference>
<evidence type="ECO:0000256" key="4">
    <source>
        <dbReference type="PIRNR" id="PIRNR000343"/>
    </source>
</evidence>
<dbReference type="GO" id="GO:0046872">
    <property type="term" value="F:metal ion binding"/>
    <property type="evidence" value="ECO:0007669"/>
    <property type="project" value="UniProtKB-UniRule"/>
</dbReference>
<dbReference type="PIRSF" id="PIRSF000343">
    <property type="entry name" value="Haem_Oase"/>
    <property type="match status" value="1"/>
</dbReference>
<dbReference type="CDD" id="cd19165">
    <property type="entry name" value="HemeO"/>
    <property type="match status" value="1"/>
</dbReference>
<keyword evidence="3 4" id="KW-0408">Iron</keyword>
<dbReference type="EC" id="1.14.14.18" evidence="4"/>
<keyword evidence="2 4" id="KW-0479">Metal-binding</keyword>
<feature type="binding site" evidence="5">
    <location>
        <position position="172"/>
    </location>
    <ligand>
        <name>heme b</name>
        <dbReference type="ChEBI" id="CHEBI:60344"/>
    </ligand>
</feature>
<evidence type="ECO:0000313" key="8">
    <source>
        <dbReference type="EMBL" id="NOV46009.1"/>
    </source>
</evidence>
<sequence length="244" mass="28541">MSSPTNDLFTRRLKKETRDIHAISDALVNAKLAFALSDQSVWGEGLLVFYEIFKYLERTVDHPMLSKSLRRVDAFEADLEYYFGKDWKKTYIIRESVATYLTHLHYLANNNKILLLVYVYHLYMGLLSGGQILRKKRAYSILPKRKNFRNIQGEAVTDFEGSNLYNLKKKLREDMDTEARNFSEATKQLFIAESKHLFTLNNKIIQSIEGAGKVAAWKAFKWLIIIIIIGFFIYLIMQLFYNIL</sequence>
<accession>A0A6M2DI76</accession>
<dbReference type="EMBL" id="GIIL01002283">
    <property type="protein sequence ID" value="NOV46009.1"/>
    <property type="molecule type" value="Transcribed_RNA"/>
</dbReference>
<dbReference type="PANTHER" id="PTHR10720">
    <property type="entry name" value="HEME OXYGENASE"/>
    <property type="match status" value="1"/>
</dbReference>
<dbReference type="SUPFAM" id="SSF48613">
    <property type="entry name" value="Heme oxygenase-like"/>
    <property type="match status" value="1"/>
</dbReference>
<feature type="transmembrane region" description="Helical" evidence="7">
    <location>
        <begin position="113"/>
        <end position="133"/>
    </location>
</feature>
<dbReference type="PRINTS" id="PR00088">
    <property type="entry name" value="HAEMOXYGNASE"/>
</dbReference>
<dbReference type="PANTHER" id="PTHR10720:SF0">
    <property type="entry name" value="HEME OXYGENASE"/>
    <property type="match status" value="1"/>
</dbReference>
<feature type="binding site" description="axial binding residue" evidence="6">
    <location>
        <position position="21"/>
    </location>
    <ligand>
        <name>heme b</name>
        <dbReference type="ChEBI" id="CHEBI:60344"/>
    </ligand>
    <ligandPart>
        <name>Fe</name>
        <dbReference type="ChEBI" id="CHEBI:18248"/>
    </ligandPart>
</feature>
<evidence type="ECO:0000256" key="6">
    <source>
        <dbReference type="PIRSR" id="PIRSR000343-2"/>
    </source>
</evidence>
<dbReference type="InterPro" id="IPR016053">
    <property type="entry name" value="Haem_Oase-like"/>
</dbReference>
<evidence type="ECO:0000256" key="2">
    <source>
        <dbReference type="ARBA" id="ARBA00022723"/>
    </source>
</evidence>
<reference evidence="8" key="1">
    <citation type="submission" date="2020-03" db="EMBL/GenBank/DDBJ databases">
        <title>Transcriptomic Profiling of the Digestive Tract of the Rat Flea, Xenopsylla cheopis, Following Blood Feeding and Infection with Yersinia pestis.</title>
        <authorList>
            <person name="Bland D.M."/>
            <person name="Martens C.A."/>
            <person name="Virtaneva K."/>
            <person name="Kanakabandi K."/>
            <person name="Long D."/>
            <person name="Rosenke R."/>
            <person name="Saturday G.A."/>
            <person name="Hoyt F.H."/>
            <person name="Bruno D.P."/>
            <person name="Ribeiro J.M.C."/>
            <person name="Hinnebusch J."/>
        </authorList>
    </citation>
    <scope>NUCLEOTIDE SEQUENCE</scope>
</reference>
<keyword evidence="7" id="KW-0472">Membrane</keyword>
<name>A0A6M2DI76_XENCH</name>
<comment type="catalytic activity">
    <reaction evidence="4">
        <text>heme b + 3 reduced [NADPH--hemoprotein reductase] + 3 O2 = biliverdin IXalpha + CO + Fe(2+) + 3 oxidized [NADPH--hemoprotein reductase] + 3 H2O + H(+)</text>
        <dbReference type="Rhea" id="RHEA:21764"/>
        <dbReference type="Rhea" id="RHEA-COMP:11964"/>
        <dbReference type="Rhea" id="RHEA-COMP:11965"/>
        <dbReference type="ChEBI" id="CHEBI:15377"/>
        <dbReference type="ChEBI" id="CHEBI:15378"/>
        <dbReference type="ChEBI" id="CHEBI:15379"/>
        <dbReference type="ChEBI" id="CHEBI:17245"/>
        <dbReference type="ChEBI" id="CHEBI:29033"/>
        <dbReference type="ChEBI" id="CHEBI:57618"/>
        <dbReference type="ChEBI" id="CHEBI:57991"/>
        <dbReference type="ChEBI" id="CHEBI:58210"/>
        <dbReference type="ChEBI" id="CHEBI:60344"/>
        <dbReference type="EC" id="1.14.14.18"/>
    </reaction>
</comment>
<feature type="transmembrane region" description="Helical" evidence="7">
    <location>
        <begin position="222"/>
        <end position="241"/>
    </location>
</feature>
<dbReference type="InterPro" id="IPR016084">
    <property type="entry name" value="Haem_Oase-like_multi-hlx"/>
</dbReference>
<dbReference type="InterPro" id="IPR002051">
    <property type="entry name" value="Haem_Oase"/>
</dbReference>
<organism evidence="8">
    <name type="scientific">Xenopsylla cheopis</name>
    <name type="common">Oriental rat flea</name>
    <name type="synonym">Pulex cheopis</name>
    <dbReference type="NCBI Taxonomy" id="163159"/>
    <lineage>
        <taxon>Eukaryota</taxon>
        <taxon>Metazoa</taxon>
        <taxon>Ecdysozoa</taxon>
        <taxon>Arthropoda</taxon>
        <taxon>Hexapoda</taxon>
        <taxon>Insecta</taxon>
        <taxon>Pterygota</taxon>
        <taxon>Neoptera</taxon>
        <taxon>Endopterygota</taxon>
        <taxon>Siphonaptera</taxon>
        <taxon>Pulicidae</taxon>
        <taxon>Xenopsyllinae</taxon>
        <taxon>Xenopsylla</taxon>
    </lineage>
</organism>
<evidence type="ECO:0000256" key="1">
    <source>
        <dbReference type="ARBA" id="ARBA00022617"/>
    </source>
</evidence>
<dbReference type="Gene3D" id="1.20.910.10">
    <property type="entry name" value="Heme oxygenase-like"/>
    <property type="match status" value="1"/>
</dbReference>
<evidence type="ECO:0000256" key="3">
    <source>
        <dbReference type="ARBA" id="ARBA00023004"/>
    </source>
</evidence>
<evidence type="ECO:0000256" key="7">
    <source>
        <dbReference type="SAM" id="Phobius"/>
    </source>
</evidence>
<dbReference type="GO" id="GO:0004392">
    <property type="term" value="F:heme oxygenase (decyclizing) activity"/>
    <property type="evidence" value="ECO:0007669"/>
    <property type="project" value="UniProtKB-UniRule"/>
</dbReference>
<feature type="binding site" evidence="5">
    <location>
        <position position="120"/>
    </location>
    <ligand>
        <name>heme b</name>
        <dbReference type="ChEBI" id="CHEBI:60344"/>
    </ligand>
</feature>
<dbReference type="AlphaFoldDB" id="A0A6M2DI76"/>
<keyword evidence="1 4" id="KW-0349">Heme</keyword>
<keyword evidence="7" id="KW-1133">Transmembrane helix</keyword>
<keyword evidence="7" id="KW-0812">Transmembrane</keyword>
<dbReference type="Pfam" id="PF01126">
    <property type="entry name" value="Heme_oxygenase"/>
    <property type="match status" value="1"/>
</dbReference>
<proteinExistence type="inferred from homology"/>
<evidence type="ECO:0000256" key="5">
    <source>
        <dbReference type="PIRSR" id="PIRSR000343-1"/>
    </source>
</evidence>
<protein>
    <recommendedName>
        <fullName evidence="4">Heme oxygenase</fullName>
        <ecNumber evidence="4">1.14.14.18</ecNumber>
    </recommendedName>
</protein>
<comment type="similarity">
    <text evidence="4">Belongs to the heme oxygenase family.</text>
</comment>
<feature type="binding site" evidence="5">
    <location>
        <position position="14"/>
    </location>
    <ligand>
        <name>heme b</name>
        <dbReference type="ChEBI" id="CHEBI:60344"/>
    </ligand>
</feature>